<protein>
    <submittedName>
        <fullName evidence="1">Uncharacterized protein</fullName>
    </submittedName>
</protein>
<sequence length="150" mass="15457">MLSPRTLLAGVAGLLAAASLAAASPQGPIKPVSSIPAHCFTTSDDWEHTTATVKTHECYTYTREAPSPNCPIPSCPPRVTDAICPQIIEVSSVTVPCATDCCPTTTTSYVSTAACPTCAGNCPVPTQWITYTTGCAGTPTITSQTIVTPP</sequence>
<organism evidence="1 2">
    <name type="scientific">Hypoxylon rubiginosum</name>
    <dbReference type="NCBI Taxonomy" id="110542"/>
    <lineage>
        <taxon>Eukaryota</taxon>
        <taxon>Fungi</taxon>
        <taxon>Dikarya</taxon>
        <taxon>Ascomycota</taxon>
        <taxon>Pezizomycotina</taxon>
        <taxon>Sordariomycetes</taxon>
        <taxon>Xylariomycetidae</taxon>
        <taxon>Xylariales</taxon>
        <taxon>Hypoxylaceae</taxon>
        <taxon>Hypoxylon</taxon>
    </lineage>
</organism>
<accession>A0ACB9ZFR5</accession>
<evidence type="ECO:0000313" key="1">
    <source>
        <dbReference type="EMBL" id="KAI4870075.1"/>
    </source>
</evidence>
<reference evidence="1 2" key="1">
    <citation type="journal article" date="2022" name="New Phytol.">
        <title>Ecological generalism drives hyperdiversity of secondary metabolite gene clusters in xylarialean endophytes.</title>
        <authorList>
            <person name="Franco M.E.E."/>
            <person name="Wisecaver J.H."/>
            <person name="Arnold A.E."/>
            <person name="Ju Y.M."/>
            <person name="Slot J.C."/>
            <person name="Ahrendt S."/>
            <person name="Moore L.P."/>
            <person name="Eastman K.E."/>
            <person name="Scott K."/>
            <person name="Konkel Z."/>
            <person name="Mondo S.J."/>
            <person name="Kuo A."/>
            <person name="Hayes R.D."/>
            <person name="Haridas S."/>
            <person name="Andreopoulos B."/>
            <person name="Riley R."/>
            <person name="LaButti K."/>
            <person name="Pangilinan J."/>
            <person name="Lipzen A."/>
            <person name="Amirebrahimi M."/>
            <person name="Yan J."/>
            <person name="Adam C."/>
            <person name="Keymanesh K."/>
            <person name="Ng V."/>
            <person name="Louie K."/>
            <person name="Northen T."/>
            <person name="Drula E."/>
            <person name="Henrissat B."/>
            <person name="Hsieh H.M."/>
            <person name="Youens-Clark K."/>
            <person name="Lutzoni F."/>
            <person name="Miadlikowska J."/>
            <person name="Eastwood D.C."/>
            <person name="Hamelin R.C."/>
            <person name="Grigoriev I.V."/>
            <person name="U'Ren J.M."/>
        </authorList>
    </citation>
    <scope>NUCLEOTIDE SEQUENCE [LARGE SCALE GENOMIC DNA]</scope>
    <source>
        <strain evidence="1 2">CBS 119005</strain>
    </source>
</reference>
<dbReference type="Proteomes" id="UP001497700">
    <property type="component" value="Unassembled WGS sequence"/>
</dbReference>
<proteinExistence type="predicted"/>
<gene>
    <name evidence="1" type="ORF">F4820DRAFT_320078</name>
</gene>
<keyword evidence="2" id="KW-1185">Reference proteome</keyword>
<dbReference type="EMBL" id="MU393426">
    <property type="protein sequence ID" value="KAI4870075.1"/>
    <property type="molecule type" value="Genomic_DNA"/>
</dbReference>
<comment type="caution">
    <text evidence="1">The sequence shown here is derived from an EMBL/GenBank/DDBJ whole genome shotgun (WGS) entry which is preliminary data.</text>
</comment>
<evidence type="ECO:0000313" key="2">
    <source>
        <dbReference type="Proteomes" id="UP001497700"/>
    </source>
</evidence>
<name>A0ACB9ZFR5_9PEZI</name>